<sequence>MRQVIRSVAAVVTTAALVMTAVPASAAPGGATLRRTEFGVPHVLAPNYRAAGVGAGFAFAEDNLCLLAPQIVALDGEKSRWFGPAGGNLEADLYHRWLNQNRVVERALAGPGAPSRDARDLARGYAEGYNRYLSSVGVDNLPESICKGADWVRPITELDVWRRVLQISDMGGAEGVTDLVAAAQPPGTPAVASRTAPTGLPDLFGGGIGSNAVGLGADATTGRTGMLLANPHFPWQGDRRFHQIHLTIPGELNVSGVSLPGLPGVAIGHTDRVAWSHTVSTAVTLTLHRLALTPGNPTAYVVDGQTHALRNDPVTVTVRQDDGTLTSVTQSVWSTPDGPIVSIPGVLPWDATQAFQLRSANATNLRTVDQWLGMAKARDVRQLRDVQARLLASPWVNTTAADVTGTAFYGDLQSVPHVTNEQEERCGLGDLDGIPLLDGSRGDCAWGTDADAPVPGLFGAGNLPTLFRRDFVSNMNDSPWLANPAAPLVDYPAIVGDTGTPRSYRTRLGLDMISEGVADSGFTLAELQDMQLNNRNFTAERGLPSVLSWCRSGAPAPSATATDGRTVDLTAACAALAGWNTRGDLEARGAALWRAFILRLRTSPWTVPFDPADPVRTPRDFDATRPGVTTALADAVQAFTAAGLPADVPLADVQRYEGIGVHGCDGREGCFNVITADVTRPAAGVQHGSSFIMATELTRSGPRTRTLLTYGQSANPTSPHHTDQTHVYNDKQWVTDRFTEREIASDPHLTIRHLR</sequence>
<dbReference type="Gene3D" id="2.30.120.10">
    <property type="match status" value="1"/>
</dbReference>
<evidence type="ECO:0000313" key="6">
    <source>
        <dbReference type="EMBL" id="MDP9794637.1"/>
    </source>
</evidence>
<comment type="caution">
    <text evidence="6">The sequence shown here is derived from an EMBL/GenBank/DDBJ whole genome shotgun (WGS) entry which is preliminary data.</text>
</comment>
<keyword evidence="2 5" id="KW-0732">Signal</keyword>
<dbReference type="Gene3D" id="1.10.439.10">
    <property type="entry name" value="Penicillin Amidohydrolase, domain 1"/>
    <property type="match status" value="1"/>
</dbReference>
<dbReference type="RefSeq" id="WP_306829807.1">
    <property type="nucleotide sequence ID" value="NZ_JAUSRA010000001.1"/>
</dbReference>
<dbReference type="SUPFAM" id="SSF56235">
    <property type="entry name" value="N-terminal nucleophile aminohydrolases (Ntn hydrolases)"/>
    <property type="match status" value="1"/>
</dbReference>
<dbReference type="EC" id="3.5.1.97" evidence="6"/>
<proteinExistence type="inferred from homology"/>
<accession>A0ABT9MT69</accession>
<dbReference type="InterPro" id="IPR043146">
    <property type="entry name" value="Penicillin_amidase_N_B-knob"/>
</dbReference>
<name>A0ABT9MT69_9ACTN</name>
<dbReference type="Pfam" id="PF01804">
    <property type="entry name" value="Penicil_amidase"/>
    <property type="match status" value="1"/>
</dbReference>
<evidence type="ECO:0000256" key="3">
    <source>
        <dbReference type="ARBA" id="ARBA00022801"/>
    </source>
</evidence>
<evidence type="ECO:0000256" key="1">
    <source>
        <dbReference type="ARBA" id="ARBA00006586"/>
    </source>
</evidence>
<dbReference type="PANTHER" id="PTHR34218:SF3">
    <property type="entry name" value="ACYL-HOMOSERINE LACTONE ACYLASE PVDQ"/>
    <property type="match status" value="1"/>
</dbReference>
<evidence type="ECO:0000256" key="4">
    <source>
        <dbReference type="ARBA" id="ARBA00023145"/>
    </source>
</evidence>
<dbReference type="PANTHER" id="PTHR34218">
    <property type="entry name" value="PEPTIDASE S45 PENICILLIN AMIDASE"/>
    <property type="match status" value="1"/>
</dbReference>
<protein>
    <submittedName>
        <fullName evidence="6">Acyl-homoserine-lactone acylase</fullName>
        <ecNumber evidence="6">3.5.1.97</ecNumber>
    </submittedName>
</protein>
<dbReference type="InterPro" id="IPR023343">
    <property type="entry name" value="Penicillin_amidase_dom1"/>
</dbReference>
<keyword evidence="7" id="KW-1185">Reference proteome</keyword>
<feature type="signal peptide" evidence="5">
    <location>
        <begin position="1"/>
        <end position="26"/>
    </location>
</feature>
<dbReference type="EMBL" id="JAUSRA010000001">
    <property type="protein sequence ID" value="MDP9794637.1"/>
    <property type="molecule type" value="Genomic_DNA"/>
</dbReference>
<dbReference type="Gene3D" id="3.60.20.10">
    <property type="entry name" value="Glutamine Phosphoribosylpyrophosphate, subunit 1, domain 1"/>
    <property type="match status" value="1"/>
</dbReference>
<evidence type="ECO:0000256" key="5">
    <source>
        <dbReference type="SAM" id="SignalP"/>
    </source>
</evidence>
<keyword evidence="3 6" id="KW-0378">Hydrolase</keyword>
<dbReference type="GO" id="GO:0016787">
    <property type="term" value="F:hydrolase activity"/>
    <property type="evidence" value="ECO:0007669"/>
    <property type="project" value="UniProtKB-KW"/>
</dbReference>
<organism evidence="6 7">
    <name type="scientific">Catenuloplanes nepalensis</name>
    <dbReference type="NCBI Taxonomy" id="587533"/>
    <lineage>
        <taxon>Bacteria</taxon>
        <taxon>Bacillati</taxon>
        <taxon>Actinomycetota</taxon>
        <taxon>Actinomycetes</taxon>
        <taxon>Micromonosporales</taxon>
        <taxon>Micromonosporaceae</taxon>
        <taxon>Catenuloplanes</taxon>
    </lineage>
</organism>
<dbReference type="InterPro" id="IPR029055">
    <property type="entry name" value="Ntn_hydrolases_N"/>
</dbReference>
<reference evidence="6 7" key="1">
    <citation type="submission" date="2023-07" db="EMBL/GenBank/DDBJ databases">
        <title>Sequencing the genomes of 1000 actinobacteria strains.</title>
        <authorList>
            <person name="Klenk H.-P."/>
        </authorList>
    </citation>
    <scope>NUCLEOTIDE SEQUENCE [LARGE SCALE GENOMIC DNA]</scope>
    <source>
        <strain evidence="6 7">DSM 44710</strain>
    </source>
</reference>
<keyword evidence="4" id="KW-0865">Zymogen</keyword>
<feature type="chain" id="PRO_5046273379" evidence="5">
    <location>
        <begin position="27"/>
        <end position="755"/>
    </location>
</feature>
<dbReference type="Proteomes" id="UP001240984">
    <property type="component" value="Unassembled WGS sequence"/>
</dbReference>
<evidence type="ECO:0000313" key="7">
    <source>
        <dbReference type="Proteomes" id="UP001240984"/>
    </source>
</evidence>
<dbReference type="Gene3D" id="1.10.1400.10">
    <property type="match status" value="1"/>
</dbReference>
<gene>
    <name evidence="6" type="ORF">J2S43_003149</name>
</gene>
<comment type="similarity">
    <text evidence="1">Belongs to the peptidase S45 family.</text>
</comment>
<dbReference type="InterPro" id="IPR002692">
    <property type="entry name" value="S45"/>
</dbReference>
<dbReference type="InterPro" id="IPR043147">
    <property type="entry name" value="Penicillin_amidase_A-knob"/>
</dbReference>
<evidence type="ECO:0000256" key="2">
    <source>
        <dbReference type="ARBA" id="ARBA00022729"/>
    </source>
</evidence>